<keyword evidence="3 4" id="KW-0067">ATP-binding</keyword>
<dbReference type="KEGG" id="pchm:VFPPC_03045"/>
<dbReference type="SMART" id="SM00220">
    <property type="entry name" value="S_TKc"/>
    <property type="match status" value="1"/>
</dbReference>
<keyword evidence="8" id="KW-0418">Kinase</keyword>
<sequence length="678" mass="75092">MAPRNEKSQLKRQRGSLPDDATESKKPRRSDRLSSQIAGAAGHDKTPISNKQHLPSPVTHFTAEDSSDVYKEATPTPSAGKLDEVTPRKTDEAWPQSQALSSPPQDTQPLSQFVDRHPALSDDVEDEVKEGVWGYLVPLDPKYGDKPLVLKRRNACPLPDTVQAAVNGETTPLNNNKAGPIRAEEAYERSKVKGVASGGYLIGRHPECDVVVNEGVVSNRHCLLFTENNGTDTVAIVEDLSSNGTYVNEAIVGRNQRRELEDQDEIAVHGKARFVFRYPQSRHTSAFLQQYTLLEKLGKGHFAEVYLCIEKSTGQRYAVKIFTKPPGMEDKSKTEGLQQEIGVLMGVSHPNVLCLKDTFNERDRVYLVLELASEGELFNFIVMKQKLTEDETRKLFLQLFQGIKYLHERNIVHRDIKPENILLTDKNLHVKLADFGLAKIIGEESFTTTLCGTPSYVAPEILADSKQRKYTKAVDIWSLGVVLYICLCGFPPFSDELYSRDFPFTLSQQIRSGRFDYPSPYWDSVGDPALDLIDSMLVVDPERRFTVDQCLAHPWMTQSGPAVNDSTGGLVGGIAGLEVNRRAPVRERTLLAALNSVQVTAQVAVGDDRSPVKVFSKNHHRITNASKEKAPDHHRGAGEFMEMGGKGDQQLFGDDSASIYTTGAPATKAGQKGKAHGR</sequence>
<protein>
    <submittedName>
        <fullName evidence="8">CAMK protein kinase</fullName>
    </submittedName>
</protein>
<evidence type="ECO:0000256" key="3">
    <source>
        <dbReference type="ARBA" id="ARBA00022840"/>
    </source>
</evidence>
<name>A0A179FZJ4_METCM</name>
<dbReference type="InterPro" id="IPR000719">
    <property type="entry name" value="Prot_kinase_dom"/>
</dbReference>
<feature type="region of interest" description="Disordered" evidence="5">
    <location>
        <begin position="1"/>
        <end position="111"/>
    </location>
</feature>
<dbReference type="AlphaFoldDB" id="A0A179FZJ4"/>
<dbReference type="RefSeq" id="XP_018147137.1">
    <property type="nucleotide sequence ID" value="XM_018282596.1"/>
</dbReference>
<keyword evidence="8" id="KW-0808">Transferase</keyword>
<comment type="caution">
    <text evidence="8">The sequence shown here is derived from an EMBL/GenBank/DDBJ whole genome shotgun (WGS) entry which is preliminary data.</text>
</comment>
<dbReference type="CDD" id="cd05117">
    <property type="entry name" value="STKc_CAMK"/>
    <property type="match status" value="1"/>
</dbReference>
<evidence type="ECO:0000259" key="7">
    <source>
        <dbReference type="PROSITE" id="PS50011"/>
    </source>
</evidence>
<dbReference type="GO" id="GO:0004672">
    <property type="term" value="F:protein kinase activity"/>
    <property type="evidence" value="ECO:0007669"/>
    <property type="project" value="InterPro"/>
</dbReference>
<dbReference type="FunFam" id="1.10.510.10:FF:001380">
    <property type="entry name" value="Checkpoint kinase 2-like protein"/>
    <property type="match status" value="1"/>
</dbReference>
<dbReference type="FunFam" id="3.30.200.20:FF:000841">
    <property type="entry name" value="Checkpoint kinase 2-like protein"/>
    <property type="match status" value="1"/>
</dbReference>
<evidence type="ECO:0000259" key="6">
    <source>
        <dbReference type="PROSITE" id="PS50006"/>
    </source>
</evidence>
<organism evidence="8 9">
    <name type="scientific">Pochonia chlamydosporia 170</name>
    <dbReference type="NCBI Taxonomy" id="1380566"/>
    <lineage>
        <taxon>Eukaryota</taxon>
        <taxon>Fungi</taxon>
        <taxon>Dikarya</taxon>
        <taxon>Ascomycota</taxon>
        <taxon>Pezizomycotina</taxon>
        <taxon>Sordariomycetes</taxon>
        <taxon>Hypocreomycetidae</taxon>
        <taxon>Hypocreales</taxon>
        <taxon>Clavicipitaceae</taxon>
        <taxon>Pochonia</taxon>
    </lineage>
</organism>
<evidence type="ECO:0000313" key="8">
    <source>
        <dbReference type="EMBL" id="OAQ70600.1"/>
    </source>
</evidence>
<dbReference type="Gene3D" id="2.60.200.20">
    <property type="match status" value="1"/>
</dbReference>
<dbReference type="SUPFAM" id="SSF56112">
    <property type="entry name" value="Protein kinase-like (PK-like)"/>
    <property type="match status" value="1"/>
</dbReference>
<accession>A0A179FZJ4</accession>
<dbReference type="PROSITE" id="PS00108">
    <property type="entry name" value="PROTEIN_KINASE_ST"/>
    <property type="match status" value="1"/>
</dbReference>
<dbReference type="InterPro" id="IPR000253">
    <property type="entry name" value="FHA_dom"/>
</dbReference>
<dbReference type="InterPro" id="IPR008984">
    <property type="entry name" value="SMAD_FHA_dom_sf"/>
</dbReference>
<feature type="region of interest" description="Disordered" evidence="5">
    <location>
        <begin position="658"/>
        <end position="678"/>
    </location>
</feature>
<dbReference type="GO" id="GO:0005524">
    <property type="term" value="F:ATP binding"/>
    <property type="evidence" value="ECO:0007669"/>
    <property type="project" value="UniProtKB-UniRule"/>
</dbReference>
<dbReference type="EMBL" id="LSBJ02000002">
    <property type="protein sequence ID" value="OAQ70600.1"/>
    <property type="molecule type" value="Genomic_DNA"/>
</dbReference>
<evidence type="ECO:0000256" key="5">
    <source>
        <dbReference type="SAM" id="MobiDB-lite"/>
    </source>
</evidence>
<dbReference type="Pfam" id="PF00498">
    <property type="entry name" value="FHA"/>
    <property type="match status" value="1"/>
</dbReference>
<dbReference type="PROSITE" id="PS50006">
    <property type="entry name" value="FHA_DOMAIN"/>
    <property type="match status" value="1"/>
</dbReference>
<dbReference type="GeneID" id="28846590"/>
<evidence type="ECO:0000256" key="4">
    <source>
        <dbReference type="PROSITE-ProRule" id="PRU10141"/>
    </source>
</evidence>
<dbReference type="PANTHER" id="PTHR24347">
    <property type="entry name" value="SERINE/THREONINE-PROTEIN KINASE"/>
    <property type="match status" value="1"/>
</dbReference>
<feature type="binding site" evidence="4">
    <location>
        <position position="320"/>
    </location>
    <ligand>
        <name>ATP</name>
        <dbReference type="ChEBI" id="CHEBI:30616"/>
    </ligand>
</feature>
<dbReference type="InterPro" id="IPR017441">
    <property type="entry name" value="Protein_kinase_ATP_BS"/>
</dbReference>
<dbReference type="STRING" id="1380566.A0A179FZJ4"/>
<dbReference type="Proteomes" id="UP000078397">
    <property type="component" value="Unassembled WGS sequence"/>
</dbReference>
<dbReference type="InterPro" id="IPR011009">
    <property type="entry name" value="Kinase-like_dom_sf"/>
</dbReference>
<dbReference type="InterPro" id="IPR008271">
    <property type="entry name" value="Ser/Thr_kinase_AS"/>
</dbReference>
<evidence type="ECO:0000256" key="2">
    <source>
        <dbReference type="ARBA" id="ARBA00022741"/>
    </source>
</evidence>
<feature type="compositionally biased region" description="Polar residues" evidence="5">
    <location>
        <begin position="95"/>
        <end position="111"/>
    </location>
</feature>
<evidence type="ECO:0000313" key="9">
    <source>
        <dbReference type="Proteomes" id="UP000078397"/>
    </source>
</evidence>
<dbReference type="Gene3D" id="1.10.510.10">
    <property type="entry name" value="Transferase(Phosphotransferase) domain 1"/>
    <property type="match status" value="1"/>
</dbReference>
<feature type="compositionally biased region" description="Basic and acidic residues" evidence="5">
    <location>
        <begin position="81"/>
        <end position="92"/>
    </location>
</feature>
<reference evidence="8 9" key="1">
    <citation type="journal article" date="2016" name="PLoS Pathog.">
        <title>Biosynthesis of antibiotic leucinostatins in bio-control fungus Purpureocillium lilacinum and their inhibition on phytophthora revealed by genome mining.</title>
        <authorList>
            <person name="Wang G."/>
            <person name="Liu Z."/>
            <person name="Lin R."/>
            <person name="Li E."/>
            <person name="Mao Z."/>
            <person name="Ling J."/>
            <person name="Yang Y."/>
            <person name="Yin W.B."/>
            <person name="Xie B."/>
        </authorList>
    </citation>
    <scope>NUCLEOTIDE SEQUENCE [LARGE SCALE GENOMIC DNA]</scope>
    <source>
        <strain evidence="8">170</strain>
    </source>
</reference>
<gene>
    <name evidence="8" type="ORF">VFPPC_03045</name>
</gene>
<comment type="similarity">
    <text evidence="1">Belongs to the protein kinase superfamily. CAMK Ser/Thr protein kinase family. CHEK2 subfamily.</text>
</comment>
<dbReference type="SMART" id="SM00240">
    <property type="entry name" value="FHA"/>
    <property type="match status" value="1"/>
</dbReference>
<feature type="domain" description="FHA" evidence="6">
    <location>
        <begin position="200"/>
        <end position="252"/>
    </location>
</feature>
<dbReference type="PROSITE" id="PS00107">
    <property type="entry name" value="PROTEIN_KINASE_ATP"/>
    <property type="match status" value="1"/>
</dbReference>
<keyword evidence="2 4" id="KW-0547">Nucleotide-binding</keyword>
<dbReference type="PROSITE" id="PS50011">
    <property type="entry name" value="PROTEIN_KINASE_DOM"/>
    <property type="match status" value="1"/>
</dbReference>
<keyword evidence="9" id="KW-1185">Reference proteome</keyword>
<dbReference type="Pfam" id="PF00069">
    <property type="entry name" value="Pkinase"/>
    <property type="match status" value="1"/>
</dbReference>
<dbReference type="OrthoDB" id="407410at2759"/>
<proteinExistence type="inferred from homology"/>
<feature type="domain" description="Protein kinase" evidence="7">
    <location>
        <begin position="291"/>
        <end position="556"/>
    </location>
</feature>
<dbReference type="SUPFAM" id="SSF49879">
    <property type="entry name" value="SMAD/FHA domain"/>
    <property type="match status" value="1"/>
</dbReference>
<evidence type="ECO:0000256" key="1">
    <source>
        <dbReference type="ARBA" id="ARBA00005575"/>
    </source>
</evidence>